<dbReference type="Gene3D" id="2.40.70.10">
    <property type="entry name" value="Acid Proteases"/>
    <property type="match status" value="1"/>
</dbReference>
<dbReference type="CDD" id="cd00303">
    <property type="entry name" value="retropepsin_like"/>
    <property type="match status" value="1"/>
</dbReference>
<dbReference type="GO" id="GO:0006508">
    <property type="term" value="P:proteolysis"/>
    <property type="evidence" value="ECO:0007669"/>
    <property type="project" value="UniProtKB-KW"/>
</dbReference>
<dbReference type="InterPro" id="IPR000477">
    <property type="entry name" value="RT_dom"/>
</dbReference>
<dbReference type="InterPro" id="IPR036875">
    <property type="entry name" value="Znf_CCHC_sf"/>
</dbReference>
<comment type="caution">
    <text evidence="12">The sequence shown here is derived from an EMBL/GenBank/DDBJ whole genome shotgun (WGS) entry which is preliminary data.</text>
</comment>
<dbReference type="Gene3D" id="3.10.10.10">
    <property type="entry name" value="HIV Type 1 Reverse Transcriptase, subunit A, domain 1"/>
    <property type="match status" value="1"/>
</dbReference>
<keyword evidence="3" id="KW-0548">Nucleotidyltransferase</keyword>
<dbReference type="SUPFAM" id="SSF56672">
    <property type="entry name" value="DNA/RNA polymerases"/>
    <property type="match status" value="1"/>
</dbReference>
<feature type="domain" description="CCHC-type" evidence="10">
    <location>
        <begin position="119"/>
        <end position="132"/>
    </location>
</feature>
<evidence type="ECO:0000256" key="2">
    <source>
        <dbReference type="ARBA" id="ARBA00022679"/>
    </source>
</evidence>
<dbReference type="PANTHER" id="PTHR24559:SF444">
    <property type="entry name" value="REVERSE TRANSCRIPTASE DOMAIN-CONTAINING PROTEIN"/>
    <property type="match status" value="1"/>
</dbReference>
<dbReference type="InterPro" id="IPR021109">
    <property type="entry name" value="Peptidase_aspartic_dom_sf"/>
</dbReference>
<dbReference type="Gene3D" id="4.10.60.10">
    <property type="entry name" value="Zinc finger, CCHC-type"/>
    <property type="match status" value="2"/>
</dbReference>
<evidence type="ECO:0000256" key="5">
    <source>
        <dbReference type="ARBA" id="ARBA00022759"/>
    </source>
</evidence>
<keyword evidence="4" id="KW-0540">Nuclease</keyword>
<feature type="domain" description="Reverse transcriptase" evidence="11">
    <location>
        <begin position="432"/>
        <end position="590"/>
    </location>
</feature>
<keyword evidence="13" id="KW-1185">Reference proteome</keyword>
<name>A0A6D2K6M7_9BRAS</name>
<evidence type="ECO:0000259" key="11">
    <source>
        <dbReference type="PROSITE" id="PS50878"/>
    </source>
</evidence>
<dbReference type="SUPFAM" id="SSF50630">
    <property type="entry name" value="Acid proteases"/>
    <property type="match status" value="1"/>
</dbReference>
<feature type="domain" description="CCHC-type" evidence="10">
    <location>
        <begin position="153"/>
        <end position="166"/>
    </location>
</feature>
<dbReference type="GO" id="GO:0003964">
    <property type="term" value="F:RNA-directed DNA polymerase activity"/>
    <property type="evidence" value="ECO:0007669"/>
    <property type="project" value="UniProtKB-KW"/>
</dbReference>
<dbReference type="GO" id="GO:0008270">
    <property type="term" value="F:zinc ion binding"/>
    <property type="evidence" value="ECO:0007669"/>
    <property type="project" value="UniProtKB-KW"/>
</dbReference>
<dbReference type="SUPFAM" id="SSF57756">
    <property type="entry name" value="Retrovirus zinc finger-like domains"/>
    <property type="match status" value="1"/>
</dbReference>
<evidence type="ECO:0000256" key="8">
    <source>
        <dbReference type="PROSITE-ProRule" id="PRU00047"/>
    </source>
</evidence>
<dbReference type="GO" id="GO:0008233">
    <property type="term" value="F:peptidase activity"/>
    <property type="evidence" value="ECO:0007669"/>
    <property type="project" value="UniProtKB-KW"/>
</dbReference>
<proteinExistence type="predicted"/>
<evidence type="ECO:0000313" key="12">
    <source>
        <dbReference type="EMBL" id="CAA7048692.1"/>
    </source>
</evidence>
<keyword evidence="1" id="KW-0645">Protease</keyword>
<evidence type="ECO:0000256" key="4">
    <source>
        <dbReference type="ARBA" id="ARBA00022722"/>
    </source>
</evidence>
<evidence type="ECO:0000259" key="10">
    <source>
        <dbReference type="PROSITE" id="PS50158"/>
    </source>
</evidence>
<dbReference type="Proteomes" id="UP000467841">
    <property type="component" value="Unassembled WGS sequence"/>
</dbReference>
<dbReference type="InterPro" id="IPR001878">
    <property type="entry name" value="Znf_CCHC"/>
</dbReference>
<reference evidence="12" key="1">
    <citation type="submission" date="2020-01" db="EMBL/GenBank/DDBJ databases">
        <authorList>
            <person name="Mishra B."/>
        </authorList>
    </citation>
    <scope>NUCLEOTIDE SEQUENCE [LARGE SCALE GENOMIC DNA]</scope>
</reference>
<accession>A0A6D2K6M7</accession>
<keyword evidence="8" id="KW-0479">Metal-binding</keyword>
<evidence type="ECO:0000256" key="1">
    <source>
        <dbReference type="ARBA" id="ARBA00022670"/>
    </source>
</evidence>
<dbReference type="OrthoDB" id="1701144at2759"/>
<dbReference type="Pfam" id="PF00098">
    <property type="entry name" value="zf-CCHC"/>
    <property type="match status" value="2"/>
</dbReference>
<keyword evidence="5" id="KW-0255">Endonuclease</keyword>
<dbReference type="InterPro" id="IPR053134">
    <property type="entry name" value="RNA-dir_DNA_polymerase"/>
</dbReference>
<protein>
    <recommendedName>
        <fullName evidence="14">Reverse transcriptase domain-containing protein</fullName>
    </recommendedName>
</protein>
<keyword evidence="6" id="KW-0378">Hydrolase</keyword>
<evidence type="ECO:0000256" key="9">
    <source>
        <dbReference type="SAM" id="MobiDB-lite"/>
    </source>
</evidence>
<feature type="region of interest" description="Disordered" evidence="9">
    <location>
        <begin position="173"/>
        <end position="195"/>
    </location>
</feature>
<dbReference type="GO" id="GO:0003676">
    <property type="term" value="F:nucleic acid binding"/>
    <property type="evidence" value="ECO:0007669"/>
    <property type="project" value="InterPro"/>
</dbReference>
<dbReference type="Pfam" id="PF03732">
    <property type="entry name" value="Retrotrans_gag"/>
    <property type="match status" value="1"/>
</dbReference>
<keyword evidence="2" id="KW-0808">Transferase</keyword>
<dbReference type="AlphaFoldDB" id="A0A6D2K6M7"/>
<dbReference type="FunFam" id="3.10.10.10:FF:000007">
    <property type="entry name" value="Retrovirus-related Pol polyprotein from transposon 17.6-like Protein"/>
    <property type="match status" value="1"/>
</dbReference>
<dbReference type="PANTHER" id="PTHR24559">
    <property type="entry name" value="TRANSPOSON TY3-I GAG-POL POLYPROTEIN"/>
    <property type="match status" value="1"/>
</dbReference>
<dbReference type="InterPro" id="IPR043128">
    <property type="entry name" value="Rev_trsase/Diguanyl_cyclase"/>
</dbReference>
<dbReference type="PROSITE" id="PS50878">
    <property type="entry name" value="RT_POL"/>
    <property type="match status" value="1"/>
</dbReference>
<dbReference type="Pfam" id="PF08284">
    <property type="entry name" value="RVP_2"/>
    <property type="match status" value="1"/>
</dbReference>
<dbReference type="InterPro" id="IPR005162">
    <property type="entry name" value="Retrotrans_gag_dom"/>
</dbReference>
<evidence type="ECO:0000256" key="7">
    <source>
        <dbReference type="ARBA" id="ARBA00022918"/>
    </source>
</evidence>
<dbReference type="CDD" id="cd01647">
    <property type="entry name" value="RT_LTR"/>
    <property type="match status" value="1"/>
</dbReference>
<dbReference type="Gene3D" id="3.30.70.270">
    <property type="match status" value="1"/>
</dbReference>
<keyword evidence="7" id="KW-0695">RNA-directed DNA polymerase</keyword>
<dbReference type="PROSITE" id="PS50158">
    <property type="entry name" value="ZF_CCHC"/>
    <property type="match status" value="2"/>
</dbReference>
<dbReference type="EMBL" id="CACVBM020001395">
    <property type="protein sequence ID" value="CAA7048692.1"/>
    <property type="molecule type" value="Genomic_DNA"/>
</dbReference>
<dbReference type="Pfam" id="PF00078">
    <property type="entry name" value="RVT_1"/>
    <property type="match status" value="1"/>
</dbReference>
<sequence>MDKMENAFEDLRQGNQTVREYKEEFNRLKRFSAKHLSEAEQVRKFMKGLRLDLKNRCSIRKYDSLLDLVETAAGQELGFQEEQKLSKGFQAKTGKGDSSKRSWATANATPGEYAKNLTCFKCNQRGHLKKDCTVGNFPRGVQPRAVQPVRATCFRCGQNGHIARNCMVPLQGHQQERGQNREQLQLPPPPVGQAARPRVNVVGEHGGVEPITGSVLVGGVAAHTFFDTGATHSFVSPTLTKCWTFKGVFVSRAKEIETAGDERVKYTGVYEEVPIVLEGVEMLGNLVKMELNHYEVILGMDWLTKHRAVLDCPRARVHIPRTEGKLVFQGIKRNSGISIISMLQAEELLEKGAEAYLATITMNEKESTPVLSTIPVVAEYEDVFEPLTGPPPHRGDAFTIELEPGTAPISKAPYRLATAEMAELKNQLEDLAEKGFIRPSSSPWGAPVLFVKKKDGSFRLCIDYQGLNKVTIKNPYPLPRIDELLDQLQGASWFSKIDLASGYHQIPIAEKDVRKTAFRTCYGHYEFVVMPFGLTNAPSAFMKLMNNVFRDYLDKCVIVFIDDILIYSKSKREHELHLRVVMDKLREQKL</sequence>
<evidence type="ECO:0000313" key="13">
    <source>
        <dbReference type="Proteomes" id="UP000467841"/>
    </source>
</evidence>
<evidence type="ECO:0008006" key="14">
    <source>
        <dbReference type="Google" id="ProtNLM"/>
    </source>
</evidence>
<keyword evidence="8" id="KW-0862">Zinc</keyword>
<evidence type="ECO:0000256" key="3">
    <source>
        <dbReference type="ARBA" id="ARBA00022695"/>
    </source>
</evidence>
<gene>
    <name evidence="12" type="ORF">MERR_LOCUS35927</name>
</gene>
<dbReference type="InterPro" id="IPR043502">
    <property type="entry name" value="DNA/RNA_pol_sf"/>
</dbReference>
<keyword evidence="8" id="KW-0863">Zinc-finger</keyword>
<organism evidence="12 13">
    <name type="scientific">Microthlaspi erraticum</name>
    <dbReference type="NCBI Taxonomy" id="1685480"/>
    <lineage>
        <taxon>Eukaryota</taxon>
        <taxon>Viridiplantae</taxon>
        <taxon>Streptophyta</taxon>
        <taxon>Embryophyta</taxon>
        <taxon>Tracheophyta</taxon>
        <taxon>Spermatophyta</taxon>
        <taxon>Magnoliopsida</taxon>
        <taxon>eudicotyledons</taxon>
        <taxon>Gunneridae</taxon>
        <taxon>Pentapetalae</taxon>
        <taxon>rosids</taxon>
        <taxon>malvids</taxon>
        <taxon>Brassicales</taxon>
        <taxon>Brassicaceae</taxon>
        <taxon>Coluteocarpeae</taxon>
        <taxon>Microthlaspi</taxon>
    </lineage>
</organism>
<evidence type="ECO:0000256" key="6">
    <source>
        <dbReference type="ARBA" id="ARBA00022801"/>
    </source>
</evidence>
<dbReference type="SMART" id="SM00343">
    <property type="entry name" value="ZnF_C2HC"/>
    <property type="match status" value="2"/>
</dbReference>
<dbReference type="GO" id="GO:0004519">
    <property type="term" value="F:endonuclease activity"/>
    <property type="evidence" value="ECO:0007669"/>
    <property type="project" value="UniProtKB-KW"/>
</dbReference>